<evidence type="ECO:0000313" key="2">
    <source>
        <dbReference type="Proteomes" id="UP000660339"/>
    </source>
</evidence>
<organism evidence="1 2">
    <name type="scientific">Catellatospora methionotrophica</name>
    <dbReference type="NCBI Taxonomy" id="121620"/>
    <lineage>
        <taxon>Bacteria</taxon>
        <taxon>Bacillati</taxon>
        <taxon>Actinomycetota</taxon>
        <taxon>Actinomycetes</taxon>
        <taxon>Micromonosporales</taxon>
        <taxon>Micromonosporaceae</taxon>
        <taxon>Catellatospora</taxon>
    </lineage>
</organism>
<name>A0A8J3PFA5_9ACTN</name>
<evidence type="ECO:0000313" key="1">
    <source>
        <dbReference type="EMBL" id="GIG14509.1"/>
    </source>
</evidence>
<keyword evidence="2" id="KW-1185">Reference proteome</keyword>
<sequence>MTFTTDVRDCAYVATVADPANKLVYTPGTVFTAGGHKKPEGVYVETKNMQGGLADLPFHLSVQCGDGGRWAVVDAAGATVRSAGASGTRRLGAGRYEVTFGSDVKGCAYTASVGDPNNELVYTPGLVFTAGGHDGPNGVYVETKNLQGGLADMPFHLAVRCEGRFAVVDGTGRAVRSAGMSGVRRLGPGRYEVTFGSDVKGCAYTATVGDPKNDLVYAPGLVFAAGGHDGPKGVYVETKNMQGGLADLPFHLAVTC</sequence>
<dbReference type="Proteomes" id="UP000660339">
    <property type="component" value="Unassembled WGS sequence"/>
</dbReference>
<reference evidence="1" key="1">
    <citation type="submission" date="2021-01" db="EMBL/GenBank/DDBJ databases">
        <title>Whole genome shotgun sequence of Catellatospora methionotrophica NBRC 14553.</title>
        <authorList>
            <person name="Komaki H."/>
            <person name="Tamura T."/>
        </authorList>
    </citation>
    <scope>NUCLEOTIDE SEQUENCE</scope>
    <source>
        <strain evidence="1">NBRC 14553</strain>
    </source>
</reference>
<comment type="caution">
    <text evidence="1">The sequence shown here is derived from an EMBL/GenBank/DDBJ whole genome shotgun (WGS) entry which is preliminary data.</text>
</comment>
<dbReference type="EMBL" id="BONJ01000014">
    <property type="protein sequence ID" value="GIG14509.1"/>
    <property type="molecule type" value="Genomic_DNA"/>
</dbReference>
<proteinExistence type="predicted"/>
<dbReference type="AlphaFoldDB" id="A0A8J3PFA5"/>
<gene>
    <name evidence="1" type="ORF">Cme02nite_28410</name>
</gene>
<accession>A0A8J3PFA5</accession>
<protein>
    <submittedName>
        <fullName evidence="1">Uncharacterized protein</fullName>
    </submittedName>
</protein>